<organism evidence="1 2">
    <name type="scientific">Pseudomonas gingeri</name>
    <dbReference type="NCBI Taxonomy" id="117681"/>
    <lineage>
        <taxon>Bacteria</taxon>
        <taxon>Pseudomonadati</taxon>
        <taxon>Pseudomonadota</taxon>
        <taxon>Gammaproteobacteria</taxon>
        <taxon>Pseudomonadales</taxon>
        <taxon>Pseudomonadaceae</taxon>
        <taxon>Pseudomonas</taxon>
    </lineage>
</organism>
<evidence type="ECO:0008006" key="3">
    <source>
        <dbReference type="Google" id="ProtNLM"/>
    </source>
</evidence>
<accession>A0A7Y7WW87</accession>
<dbReference type="Proteomes" id="UP000522864">
    <property type="component" value="Unassembled WGS sequence"/>
</dbReference>
<evidence type="ECO:0000313" key="1">
    <source>
        <dbReference type="EMBL" id="NWB88871.1"/>
    </source>
</evidence>
<name>A0A7Y7WW87_9PSED</name>
<reference evidence="1 2" key="1">
    <citation type="submission" date="2020-04" db="EMBL/GenBank/DDBJ databases">
        <title>Molecular characterization of pseudomonads from Agaricus bisporus reveal novel blotch 2 pathogens in Western Europe.</title>
        <authorList>
            <person name="Taparia T."/>
            <person name="Krijger M."/>
            <person name="Haynes E."/>
            <person name="Elpinstone J.G."/>
            <person name="Noble R."/>
            <person name="Van Der Wolf J."/>
        </authorList>
    </citation>
    <scope>NUCLEOTIDE SEQUENCE [LARGE SCALE GENOMIC DNA]</scope>
    <source>
        <strain evidence="1 2">G9001</strain>
    </source>
</reference>
<dbReference type="AlphaFoldDB" id="A0A7Y7WW87"/>
<dbReference type="EMBL" id="JACAQA010000034">
    <property type="protein sequence ID" value="NWB88871.1"/>
    <property type="molecule type" value="Genomic_DNA"/>
</dbReference>
<sequence length="112" mass="12556">MLRYEAEALEKRIPGELFAFGEVVMTQGVEALAQQGLLDMAHFLDRHLCGDWGELPGADRLKNERAVLTGASLFSQYDVDVGAAKMLWIITSADRRFTYLLLPVEPTLPQFD</sequence>
<comment type="caution">
    <text evidence="1">The sequence shown here is derived from an EMBL/GenBank/DDBJ whole genome shotgun (WGS) entry which is preliminary data.</text>
</comment>
<protein>
    <recommendedName>
        <fullName evidence="3">Type I restriction endonuclease subunit M</fullName>
    </recommendedName>
</protein>
<evidence type="ECO:0000313" key="2">
    <source>
        <dbReference type="Proteomes" id="UP000522864"/>
    </source>
</evidence>
<proteinExistence type="predicted"/>
<gene>
    <name evidence="1" type="ORF">HX830_28805</name>
</gene>